<comment type="caution">
    <text evidence="1">The sequence shown here is derived from an EMBL/GenBank/DDBJ whole genome shotgun (WGS) entry which is preliminary data.</text>
</comment>
<evidence type="ECO:0000313" key="2">
    <source>
        <dbReference type="Proteomes" id="UP000792457"/>
    </source>
</evidence>
<protein>
    <submittedName>
        <fullName evidence="1">Uncharacterized protein</fullName>
    </submittedName>
</protein>
<dbReference type="Proteomes" id="UP000792457">
    <property type="component" value="Unassembled WGS sequence"/>
</dbReference>
<reference evidence="1" key="2">
    <citation type="submission" date="2017-10" db="EMBL/GenBank/DDBJ databases">
        <title>Ladona fulva Genome sequencing and assembly.</title>
        <authorList>
            <person name="Murali S."/>
            <person name="Richards S."/>
            <person name="Bandaranaike D."/>
            <person name="Bellair M."/>
            <person name="Blankenburg K."/>
            <person name="Chao H."/>
            <person name="Dinh H."/>
            <person name="Doddapaneni H."/>
            <person name="Dugan-Rocha S."/>
            <person name="Elkadiri S."/>
            <person name="Gnanaolivu R."/>
            <person name="Hernandez B."/>
            <person name="Skinner E."/>
            <person name="Javaid M."/>
            <person name="Lee S."/>
            <person name="Li M."/>
            <person name="Ming W."/>
            <person name="Munidasa M."/>
            <person name="Muniz J."/>
            <person name="Nguyen L."/>
            <person name="Hughes D."/>
            <person name="Osuji N."/>
            <person name="Pu L.-L."/>
            <person name="Puazo M."/>
            <person name="Qu C."/>
            <person name="Quiroz J."/>
            <person name="Raj R."/>
            <person name="Weissenberger G."/>
            <person name="Xin Y."/>
            <person name="Zou X."/>
            <person name="Han Y."/>
            <person name="Worley K."/>
            <person name="Muzny D."/>
            <person name="Gibbs R."/>
        </authorList>
    </citation>
    <scope>NUCLEOTIDE SEQUENCE</scope>
    <source>
        <strain evidence="1">Sampled in the wild</strain>
    </source>
</reference>
<dbReference type="OrthoDB" id="7474070at2759"/>
<reference evidence="1" key="1">
    <citation type="submission" date="2013-04" db="EMBL/GenBank/DDBJ databases">
        <authorList>
            <person name="Qu J."/>
            <person name="Murali S.C."/>
            <person name="Bandaranaike D."/>
            <person name="Bellair M."/>
            <person name="Blankenburg K."/>
            <person name="Chao H."/>
            <person name="Dinh H."/>
            <person name="Doddapaneni H."/>
            <person name="Downs B."/>
            <person name="Dugan-Rocha S."/>
            <person name="Elkadiri S."/>
            <person name="Gnanaolivu R.D."/>
            <person name="Hernandez B."/>
            <person name="Javaid M."/>
            <person name="Jayaseelan J.C."/>
            <person name="Lee S."/>
            <person name="Li M."/>
            <person name="Ming W."/>
            <person name="Munidasa M."/>
            <person name="Muniz J."/>
            <person name="Nguyen L."/>
            <person name="Ongeri F."/>
            <person name="Osuji N."/>
            <person name="Pu L.-L."/>
            <person name="Puazo M."/>
            <person name="Qu C."/>
            <person name="Quiroz J."/>
            <person name="Raj R."/>
            <person name="Weissenberger G."/>
            <person name="Xin Y."/>
            <person name="Zou X."/>
            <person name="Han Y."/>
            <person name="Richards S."/>
            <person name="Worley K."/>
            <person name="Muzny D."/>
            <person name="Gibbs R."/>
        </authorList>
    </citation>
    <scope>NUCLEOTIDE SEQUENCE</scope>
    <source>
        <strain evidence="1">Sampled in the wild</strain>
    </source>
</reference>
<keyword evidence="2" id="KW-1185">Reference proteome</keyword>
<sequence>MAKKTTKNIRERTLITLLRSLILRPALNSPIISNLAGLTVFDEMAIKPGLQYNSKLDCIDGYNWSAKVARQAIVFSAQEILEEWLTTLVNVVLLQDKYAK</sequence>
<gene>
    <name evidence="1" type="ORF">J437_LFUL008268</name>
</gene>
<dbReference type="EMBL" id="KZ308450">
    <property type="protein sequence ID" value="KAG8229877.1"/>
    <property type="molecule type" value="Genomic_DNA"/>
</dbReference>
<proteinExistence type="predicted"/>
<evidence type="ECO:0000313" key="1">
    <source>
        <dbReference type="EMBL" id="KAG8229877.1"/>
    </source>
</evidence>
<accession>A0A8K0K7N3</accession>
<dbReference type="AlphaFoldDB" id="A0A8K0K7N3"/>
<name>A0A8K0K7N3_LADFU</name>
<organism evidence="1 2">
    <name type="scientific">Ladona fulva</name>
    <name type="common">Scarce chaser dragonfly</name>
    <name type="synonym">Libellula fulva</name>
    <dbReference type="NCBI Taxonomy" id="123851"/>
    <lineage>
        <taxon>Eukaryota</taxon>
        <taxon>Metazoa</taxon>
        <taxon>Ecdysozoa</taxon>
        <taxon>Arthropoda</taxon>
        <taxon>Hexapoda</taxon>
        <taxon>Insecta</taxon>
        <taxon>Pterygota</taxon>
        <taxon>Palaeoptera</taxon>
        <taxon>Odonata</taxon>
        <taxon>Epiprocta</taxon>
        <taxon>Anisoptera</taxon>
        <taxon>Libelluloidea</taxon>
        <taxon>Libellulidae</taxon>
        <taxon>Ladona</taxon>
    </lineage>
</organism>